<dbReference type="PANTHER" id="PTHR46558">
    <property type="entry name" value="TRACRIPTIONAL REGULATORY PROTEIN-RELATED-RELATED"/>
    <property type="match status" value="1"/>
</dbReference>
<dbReference type="HOGENOM" id="CLU_139082_0_0_10"/>
<dbReference type="eggNOG" id="COG1396">
    <property type="taxonomic scope" value="Bacteria"/>
</dbReference>
<evidence type="ECO:0000259" key="2">
    <source>
        <dbReference type="PROSITE" id="PS50943"/>
    </source>
</evidence>
<dbReference type="GO" id="GO:0003677">
    <property type="term" value="F:DNA binding"/>
    <property type="evidence" value="ECO:0007669"/>
    <property type="project" value="UniProtKB-KW"/>
</dbReference>
<reference key="1">
    <citation type="submission" date="2010-11" db="EMBL/GenBank/DDBJ databases">
        <title>The complete genome of Leadbetterella byssophila DSM 17132.</title>
        <authorList>
            <consortium name="US DOE Joint Genome Institute (JGI-PGF)"/>
            <person name="Lucas S."/>
            <person name="Copeland A."/>
            <person name="Lapidus A."/>
            <person name="Glavina del Rio T."/>
            <person name="Dalin E."/>
            <person name="Tice H."/>
            <person name="Bruce D."/>
            <person name="Goodwin L."/>
            <person name="Pitluck S."/>
            <person name="Kyrpides N."/>
            <person name="Mavromatis K."/>
            <person name="Ivanova N."/>
            <person name="Teshima H."/>
            <person name="Brettin T."/>
            <person name="Detter J.C."/>
            <person name="Han C."/>
            <person name="Tapia R."/>
            <person name="Land M."/>
            <person name="Hauser L."/>
            <person name="Markowitz V."/>
            <person name="Cheng J.-F."/>
            <person name="Hugenholtz P."/>
            <person name="Woyke T."/>
            <person name="Wu D."/>
            <person name="Tindall B."/>
            <person name="Pomrenke H.G."/>
            <person name="Brambilla E."/>
            <person name="Klenk H.-P."/>
            <person name="Eisen J.A."/>
        </authorList>
    </citation>
    <scope>NUCLEOTIDE SEQUENCE [LARGE SCALE GENOMIC DNA]</scope>
    <source>
        <strain>DSM 17132</strain>
    </source>
</reference>
<dbReference type="InterPro" id="IPR010982">
    <property type="entry name" value="Lambda_DNA-bd_dom_sf"/>
</dbReference>
<dbReference type="KEGG" id="lby:Lbys_2245"/>
<dbReference type="Gene3D" id="1.10.260.40">
    <property type="entry name" value="lambda repressor-like DNA-binding domains"/>
    <property type="match status" value="2"/>
</dbReference>
<dbReference type="Proteomes" id="UP000007435">
    <property type="component" value="Chromosome"/>
</dbReference>
<protein>
    <submittedName>
        <fullName evidence="3">Helix-turn-helix domain protein</fullName>
    </submittedName>
</protein>
<dbReference type="Pfam" id="PF13560">
    <property type="entry name" value="HTH_31"/>
    <property type="match status" value="1"/>
</dbReference>
<dbReference type="PROSITE" id="PS50943">
    <property type="entry name" value="HTH_CROC1"/>
    <property type="match status" value="1"/>
</dbReference>
<dbReference type="SUPFAM" id="SSF47413">
    <property type="entry name" value="lambda repressor-like DNA-binding domains"/>
    <property type="match status" value="2"/>
</dbReference>
<dbReference type="CDD" id="cd00093">
    <property type="entry name" value="HTH_XRE"/>
    <property type="match status" value="2"/>
</dbReference>
<sequence>MDLRLFQADVARLFNTSEDTITGWENGRSKPQVHFYPHIIDFLGYVPFEVSEEILGGRIKAFRLTRGLSQKKMGKLLSVDGSTICSWETGQTIPYKRMIEKIVKILDNEAT</sequence>
<dbReference type="eggNOG" id="COG2944">
    <property type="taxonomic scope" value="Bacteria"/>
</dbReference>
<dbReference type="EMBL" id="CP002305">
    <property type="protein sequence ID" value="ADQ17923.1"/>
    <property type="molecule type" value="Genomic_DNA"/>
</dbReference>
<dbReference type="AlphaFoldDB" id="E4RV43"/>
<dbReference type="OrthoDB" id="958368at2"/>
<evidence type="ECO:0000313" key="3">
    <source>
        <dbReference type="EMBL" id="ADQ17923.1"/>
    </source>
</evidence>
<gene>
    <name evidence="3" type="ordered locus">Lbys_2245</name>
</gene>
<accession>E4RV43</accession>
<evidence type="ECO:0000256" key="1">
    <source>
        <dbReference type="ARBA" id="ARBA00023125"/>
    </source>
</evidence>
<keyword evidence="4" id="KW-1185">Reference proteome</keyword>
<evidence type="ECO:0000313" key="4">
    <source>
        <dbReference type="Proteomes" id="UP000007435"/>
    </source>
</evidence>
<feature type="domain" description="HTH cro/C1-type" evidence="2">
    <location>
        <begin position="59"/>
        <end position="107"/>
    </location>
</feature>
<dbReference type="RefSeq" id="WP_013408964.1">
    <property type="nucleotide sequence ID" value="NC_014655.1"/>
</dbReference>
<dbReference type="PANTHER" id="PTHR46558:SF4">
    <property type="entry name" value="DNA-BIDING PHAGE PROTEIN"/>
    <property type="match status" value="1"/>
</dbReference>
<reference evidence="3 4" key="2">
    <citation type="journal article" date="2011" name="Stand. Genomic Sci.">
        <title>Complete genome sequence of Leadbetterella byssophila type strain (4M15).</title>
        <authorList>
            <person name="Abt B."/>
            <person name="Teshima H."/>
            <person name="Lucas S."/>
            <person name="Lapidus A."/>
            <person name="Del Rio T.G."/>
            <person name="Nolan M."/>
            <person name="Tice H."/>
            <person name="Cheng J.F."/>
            <person name="Pitluck S."/>
            <person name="Liolios K."/>
            <person name="Pagani I."/>
            <person name="Ivanova N."/>
            <person name="Mavromatis K."/>
            <person name="Pati A."/>
            <person name="Tapia R."/>
            <person name="Han C."/>
            <person name="Goodwin L."/>
            <person name="Chen A."/>
            <person name="Palaniappan K."/>
            <person name="Land M."/>
            <person name="Hauser L."/>
            <person name="Chang Y.J."/>
            <person name="Jeffries C.D."/>
            <person name="Rohde M."/>
            <person name="Goker M."/>
            <person name="Tindall B.J."/>
            <person name="Detter J.C."/>
            <person name="Woyke T."/>
            <person name="Bristow J."/>
            <person name="Eisen J.A."/>
            <person name="Markowitz V."/>
            <person name="Hugenholtz P."/>
            <person name="Klenk H.P."/>
            <person name="Kyrpides N.C."/>
        </authorList>
    </citation>
    <scope>NUCLEOTIDE SEQUENCE [LARGE SCALE GENOMIC DNA]</scope>
    <source>
        <strain evidence="4">DSM 17132 / JCM 16389 / KACC 11308 / NBRC 106382 / 4M15</strain>
    </source>
</reference>
<proteinExistence type="predicted"/>
<keyword evidence="1" id="KW-0238">DNA-binding</keyword>
<name>E4RV43_LEAB4</name>
<dbReference type="SMART" id="SM00530">
    <property type="entry name" value="HTH_XRE"/>
    <property type="match status" value="1"/>
</dbReference>
<organism evidence="3 4">
    <name type="scientific">Leadbetterella byssophila (strain DSM 17132 / JCM 16389 / KACC 11308 / NBRC 106382 / 4M15)</name>
    <dbReference type="NCBI Taxonomy" id="649349"/>
    <lineage>
        <taxon>Bacteria</taxon>
        <taxon>Pseudomonadati</taxon>
        <taxon>Bacteroidota</taxon>
        <taxon>Cytophagia</taxon>
        <taxon>Cytophagales</taxon>
        <taxon>Leadbetterellaceae</taxon>
        <taxon>Leadbetterella</taxon>
    </lineage>
</organism>
<dbReference type="InterPro" id="IPR001387">
    <property type="entry name" value="Cro/C1-type_HTH"/>
</dbReference>